<keyword evidence="7 8" id="KW-0472">Membrane</keyword>
<dbReference type="PANTHER" id="PTHR30489:SF0">
    <property type="entry name" value="LIPOPROTEIN-RELEASING SYSTEM TRANSMEMBRANE PROTEIN LOLE"/>
    <property type="match status" value="1"/>
</dbReference>
<dbReference type="GO" id="GO:0098797">
    <property type="term" value="C:plasma membrane protein complex"/>
    <property type="evidence" value="ECO:0007669"/>
    <property type="project" value="TreeGrafter"/>
</dbReference>
<dbReference type="Proteomes" id="UP000441399">
    <property type="component" value="Unassembled WGS sequence"/>
</dbReference>
<evidence type="ECO:0000259" key="10">
    <source>
        <dbReference type="Pfam" id="PF12704"/>
    </source>
</evidence>
<keyword evidence="3" id="KW-0813">Transport</keyword>
<protein>
    <submittedName>
        <fullName evidence="11">Lipoprotein-releasing system transmembrane protein LolE</fullName>
    </submittedName>
</protein>
<dbReference type="GO" id="GO:0044874">
    <property type="term" value="P:lipoprotein localization to outer membrane"/>
    <property type="evidence" value="ECO:0007669"/>
    <property type="project" value="TreeGrafter"/>
</dbReference>
<reference evidence="11 13" key="1">
    <citation type="submission" date="2019-11" db="EMBL/GenBank/DDBJ databases">
        <authorList>
            <person name="Holert J."/>
        </authorList>
    </citation>
    <scope>NUCLEOTIDE SEQUENCE [LARGE SCALE GENOMIC DNA]</scope>
    <source>
        <strain evidence="11">SB11_3</strain>
    </source>
</reference>
<organism evidence="11 13">
    <name type="scientific">BD1-7 clade bacterium</name>
    <dbReference type="NCBI Taxonomy" id="2029982"/>
    <lineage>
        <taxon>Bacteria</taxon>
        <taxon>Pseudomonadati</taxon>
        <taxon>Pseudomonadota</taxon>
        <taxon>Gammaproteobacteria</taxon>
        <taxon>Cellvibrionales</taxon>
        <taxon>Spongiibacteraceae</taxon>
        <taxon>BD1-7 clade</taxon>
    </lineage>
</organism>
<dbReference type="AlphaFoldDB" id="A0A5S9P2E8"/>
<feature type="transmembrane region" description="Helical" evidence="8">
    <location>
        <begin position="23"/>
        <end position="49"/>
    </location>
</feature>
<sequence length="421" mass="46399">MLKPALSLWIGLRYNRSSNKQRFLSLLSWVSLVGMMLGVAALIVVLSVMNGFQAELRGRMLSLMAHGNVERVDHQPIADWAHSVEILKQNPDVIAVAPWVGGDAMLSHDARLRAAQINGIDLEHELDIARLDQAMVAGYLDELATTRYGIVLGVGLARSLGLSIGDKVTVVLPKVTVTPLGLKPRVKRFSLIGVFEVGADVDSTQAYINVRDARKLFGLTPDQVHALRLITPDALSVSGIEETLVDPLLAKEPGAWQFIPWTQQRSALFKAIKMEKLMVTFMLSIVIGVAAFNLISLMSMMVAQKRNEIAVMRMMGMRPATVMGIFLTQGLSLMFVSLLMGGIAGVVISLNLPEIVGVIEQTFGFYIFDPNVFYISGLPSRLMISDLVYVITLSFVLSFLFVLYPAWRATRIKPVEALQYQ</sequence>
<evidence type="ECO:0000259" key="9">
    <source>
        <dbReference type="Pfam" id="PF02687"/>
    </source>
</evidence>
<dbReference type="Pfam" id="PF12704">
    <property type="entry name" value="MacB_PCD"/>
    <property type="match status" value="1"/>
</dbReference>
<dbReference type="InterPro" id="IPR011925">
    <property type="entry name" value="LolCE_TM"/>
</dbReference>
<dbReference type="InterPro" id="IPR003838">
    <property type="entry name" value="ABC3_permease_C"/>
</dbReference>
<dbReference type="GO" id="GO:0042953">
    <property type="term" value="P:lipoprotein transport"/>
    <property type="evidence" value="ECO:0007669"/>
    <property type="project" value="InterPro"/>
</dbReference>
<proteinExistence type="inferred from homology"/>
<evidence type="ECO:0000256" key="6">
    <source>
        <dbReference type="ARBA" id="ARBA00022989"/>
    </source>
</evidence>
<evidence type="ECO:0000256" key="2">
    <source>
        <dbReference type="ARBA" id="ARBA00005236"/>
    </source>
</evidence>
<dbReference type="OrthoDB" id="9808461at2"/>
<comment type="subcellular location">
    <subcellularLocation>
        <location evidence="1">Cell membrane</location>
        <topology evidence="1">Multi-pass membrane protein</topology>
    </subcellularLocation>
</comment>
<dbReference type="InterPro" id="IPR051447">
    <property type="entry name" value="Lipoprotein-release_system"/>
</dbReference>
<evidence type="ECO:0000313" key="13">
    <source>
        <dbReference type="Proteomes" id="UP000441399"/>
    </source>
</evidence>
<evidence type="ECO:0000256" key="5">
    <source>
        <dbReference type="ARBA" id="ARBA00022692"/>
    </source>
</evidence>
<dbReference type="EMBL" id="CACSIO010000045">
    <property type="protein sequence ID" value="CAA0122718.1"/>
    <property type="molecule type" value="Genomic_DNA"/>
</dbReference>
<evidence type="ECO:0000256" key="7">
    <source>
        <dbReference type="ARBA" id="ARBA00023136"/>
    </source>
</evidence>
<evidence type="ECO:0000256" key="4">
    <source>
        <dbReference type="ARBA" id="ARBA00022475"/>
    </source>
</evidence>
<feature type="domain" description="MacB-like periplasmic core" evidence="10">
    <location>
        <begin position="28"/>
        <end position="221"/>
    </location>
</feature>
<comment type="similarity">
    <text evidence="2">Belongs to the ABC-4 integral membrane protein family. LolC/E subfamily.</text>
</comment>
<feature type="domain" description="ABC3 transporter permease C-terminal" evidence="9">
    <location>
        <begin position="281"/>
        <end position="414"/>
    </location>
</feature>
<evidence type="ECO:0000313" key="11">
    <source>
        <dbReference type="EMBL" id="CAA0097397.1"/>
    </source>
</evidence>
<evidence type="ECO:0000256" key="8">
    <source>
        <dbReference type="SAM" id="Phobius"/>
    </source>
</evidence>
<keyword evidence="13" id="KW-1185">Reference proteome</keyword>
<evidence type="ECO:0000256" key="1">
    <source>
        <dbReference type="ARBA" id="ARBA00004651"/>
    </source>
</evidence>
<feature type="transmembrane region" description="Helical" evidence="8">
    <location>
        <begin position="387"/>
        <end position="407"/>
    </location>
</feature>
<keyword evidence="11" id="KW-0449">Lipoprotein</keyword>
<feature type="transmembrane region" description="Helical" evidence="8">
    <location>
        <begin position="324"/>
        <end position="348"/>
    </location>
</feature>
<gene>
    <name evidence="11" type="primary">lolE_3</name>
    <name evidence="12" type="synonym">lolE_1</name>
    <name evidence="12" type="ORF">OPDIPICF_02658</name>
    <name evidence="11" type="ORF">OPDIPICF_04078</name>
</gene>
<name>A0A5S9P2E8_9GAMM</name>
<accession>A0A5S9P2E8</accession>
<keyword evidence="5 8" id="KW-0812">Transmembrane</keyword>
<dbReference type="InterPro" id="IPR025857">
    <property type="entry name" value="MacB_PCD"/>
</dbReference>
<dbReference type="PANTHER" id="PTHR30489">
    <property type="entry name" value="LIPOPROTEIN-RELEASING SYSTEM TRANSMEMBRANE PROTEIN LOLE"/>
    <property type="match status" value="1"/>
</dbReference>
<keyword evidence="4" id="KW-1003">Cell membrane</keyword>
<evidence type="ECO:0000313" key="12">
    <source>
        <dbReference type="EMBL" id="CAA0122718.1"/>
    </source>
</evidence>
<dbReference type="EMBL" id="CACSIO010000004">
    <property type="protein sequence ID" value="CAA0097397.1"/>
    <property type="molecule type" value="Genomic_DNA"/>
</dbReference>
<evidence type="ECO:0000256" key="3">
    <source>
        <dbReference type="ARBA" id="ARBA00022448"/>
    </source>
</evidence>
<feature type="transmembrane region" description="Helical" evidence="8">
    <location>
        <begin position="277"/>
        <end position="303"/>
    </location>
</feature>
<keyword evidence="6 8" id="KW-1133">Transmembrane helix</keyword>
<dbReference type="NCBIfam" id="TIGR02212">
    <property type="entry name" value="lolCE"/>
    <property type="match status" value="1"/>
</dbReference>
<dbReference type="Pfam" id="PF02687">
    <property type="entry name" value="FtsX"/>
    <property type="match status" value="1"/>
</dbReference>